<dbReference type="EMBL" id="CAJDYZ010005259">
    <property type="protein sequence ID" value="CAD1472352.1"/>
    <property type="molecule type" value="Genomic_DNA"/>
</dbReference>
<accession>A0A6V7H0G1</accession>
<proteinExistence type="predicted"/>
<dbReference type="Proteomes" id="UP000752696">
    <property type="component" value="Unassembled WGS sequence"/>
</dbReference>
<dbReference type="AlphaFoldDB" id="A0A6V7H0G1"/>
<reference evidence="1" key="1">
    <citation type="submission" date="2020-07" db="EMBL/GenBank/DDBJ databases">
        <authorList>
            <person name="Nazaruddin N."/>
        </authorList>
    </citation>
    <scope>NUCLEOTIDE SEQUENCE</scope>
</reference>
<gene>
    <name evidence="1" type="ORF">MHI_LOCUS289739</name>
</gene>
<feature type="non-terminal residue" evidence="1">
    <location>
        <position position="1"/>
    </location>
</feature>
<name>A0A6V7H0G1_9HYME</name>
<comment type="caution">
    <text evidence="1">The sequence shown here is derived from an EMBL/GenBank/DDBJ whole genome shotgun (WGS) entry which is preliminary data.</text>
</comment>
<protein>
    <submittedName>
        <fullName evidence="1">Uncharacterized protein</fullName>
    </submittedName>
</protein>
<organism evidence="1 2">
    <name type="scientific">Heterotrigona itama</name>
    <dbReference type="NCBI Taxonomy" id="395501"/>
    <lineage>
        <taxon>Eukaryota</taxon>
        <taxon>Metazoa</taxon>
        <taxon>Ecdysozoa</taxon>
        <taxon>Arthropoda</taxon>
        <taxon>Hexapoda</taxon>
        <taxon>Insecta</taxon>
        <taxon>Pterygota</taxon>
        <taxon>Neoptera</taxon>
        <taxon>Endopterygota</taxon>
        <taxon>Hymenoptera</taxon>
        <taxon>Apocrita</taxon>
        <taxon>Aculeata</taxon>
        <taxon>Apoidea</taxon>
        <taxon>Anthophila</taxon>
        <taxon>Apidae</taxon>
        <taxon>Heterotrigona</taxon>
    </lineage>
</organism>
<sequence>VAQVMKNGVRAKLFVLREVQVSEITNANKSPRKLASVFLGTLKPKRLDFKHRVKVVPLSKQTAHF</sequence>
<evidence type="ECO:0000313" key="1">
    <source>
        <dbReference type="EMBL" id="CAD1472352.1"/>
    </source>
</evidence>
<evidence type="ECO:0000313" key="2">
    <source>
        <dbReference type="Proteomes" id="UP000752696"/>
    </source>
</evidence>
<keyword evidence="2" id="KW-1185">Reference proteome</keyword>